<dbReference type="RefSeq" id="WP_347436540.1">
    <property type="nucleotide sequence ID" value="NZ_CP089291.1"/>
</dbReference>
<dbReference type="SUPFAM" id="SSF53041">
    <property type="entry name" value="Resolvase-like"/>
    <property type="match status" value="1"/>
</dbReference>
<feature type="domain" description="Resolvase/invertase-type recombinase catalytic" evidence="1">
    <location>
        <begin position="18"/>
        <end position="169"/>
    </location>
</feature>
<proteinExistence type="predicted"/>
<evidence type="ECO:0000259" key="2">
    <source>
        <dbReference type="PROSITE" id="PS51737"/>
    </source>
</evidence>
<reference evidence="3" key="1">
    <citation type="submission" date="2021-12" db="EMBL/GenBank/DDBJ databases">
        <title>Alicyclobacillaceae gen. nov., sp. nov., isolated from chalcocite enrichment system.</title>
        <authorList>
            <person name="Jiang Z."/>
        </authorList>
    </citation>
    <scope>NUCLEOTIDE SEQUENCE</scope>
    <source>
        <strain evidence="3">MYW30-H2</strain>
    </source>
</reference>
<protein>
    <submittedName>
        <fullName evidence="3">Recombinase family protein</fullName>
    </submittedName>
</protein>
<sequence length="687" mass="78984">MNQTISSMKVHPQHLDRKALIYIRQSTLAQVRFHRESTERQYALQEKALSLGWTQDQIQLIDEDLGLSGGQGSKRQGFQRLVAQVSLGEVGAIFGLEVSRLARSSADLLRLLELCSIFDTIVVDEDGIYDLSDFNDRLILGFKGTMSEAELHFLRSRLIGGKKNKAHKGELRFPLPVGYCHDVDGNTVIDPDEEVQNAVRHIFTAFRATGSAYGVVQFFSQNHLRFPKRAYGGVWAGKLIWGTLTHGRVLGILYNPAYTGAYVFGRYKDRKQLDEQGLFVHRIVRLPKDQWEVLIHDHHPGYISWSEYEENLKQLQQNRTNAEVSGPAREGIALLQGIIVCGKCGRRMSVRYTGNGGIAPRYECKARWENGDRATCSSLRSEPVDQAIAARVLEAVQPAQLELALRSFDKVLSEEDKVETSWKLSLERAQYEVDRAQRQYDLAEPENRLVTRALEARWNEKMATLNQIREEYEHYCSSRAWRPTEQDKQDILSLAENLPRIWRATTTEIKDRKRILRLLIEDVTVFCEPGQADIRLGIRWRNQCHEVVHTTKPLPHHLARKHSMETIDRIRELARDMTDTQIAAHFNQSGYRTPEGKPFTTDSIQWLRYRYRIPGPSKQSNEWTVKEVALHFGVSTHVVYYWLNKGLLKATKIAPGWPWKIKLDEHTKRTLSDWISHSGHISKRSKT</sequence>
<evidence type="ECO:0000313" key="5">
    <source>
        <dbReference type="EMBL" id="UOF91696.1"/>
    </source>
</evidence>
<dbReference type="EMBL" id="CP089291">
    <property type="protein sequence ID" value="UOF91696.1"/>
    <property type="molecule type" value="Genomic_DNA"/>
</dbReference>
<dbReference type="PROSITE" id="PS51737">
    <property type="entry name" value="RECOMBINASE_DNA_BIND"/>
    <property type="match status" value="1"/>
</dbReference>
<dbReference type="InterPro" id="IPR011109">
    <property type="entry name" value="DNA_bind_recombinase_dom"/>
</dbReference>
<accession>A0ABY4CH57</accession>
<evidence type="ECO:0000313" key="4">
    <source>
        <dbReference type="EMBL" id="UOF91221.1"/>
    </source>
</evidence>
<dbReference type="EMBL" id="CP089291">
    <property type="protein sequence ID" value="UOF91221.1"/>
    <property type="molecule type" value="Genomic_DNA"/>
</dbReference>
<dbReference type="PROSITE" id="PS51736">
    <property type="entry name" value="RECOMBINASES_3"/>
    <property type="match status" value="1"/>
</dbReference>
<dbReference type="EMBL" id="CP089291">
    <property type="protein sequence ID" value="UOF92256.1"/>
    <property type="molecule type" value="Genomic_DNA"/>
</dbReference>
<dbReference type="Proteomes" id="UP000830167">
    <property type="component" value="Chromosome"/>
</dbReference>
<gene>
    <name evidence="4" type="ORF">LSG31_02895</name>
    <name evidence="5" type="ORF">LSG31_05460</name>
    <name evidence="6" type="ORF">LSG31_08870</name>
    <name evidence="3" type="ORF">LSG31_18530</name>
</gene>
<feature type="domain" description="Recombinase" evidence="2">
    <location>
        <begin position="176"/>
        <end position="321"/>
    </location>
</feature>
<dbReference type="InterPro" id="IPR050639">
    <property type="entry name" value="SSR_resolvase"/>
</dbReference>
<evidence type="ECO:0000259" key="1">
    <source>
        <dbReference type="PROSITE" id="PS51736"/>
    </source>
</evidence>
<dbReference type="InterPro" id="IPR038109">
    <property type="entry name" value="DNA_bind_recomb_sf"/>
</dbReference>
<evidence type="ECO:0000313" key="6">
    <source>
        <dbReference type="EMBL" id="UOF92256.1"/>
    </source>
</evidence>
<name>A0ABY4CH57_9BACL</name>
<dbReference type="EMBL" id="CP089291">
    <property type="protein sequence ID" value="UOF89848.1"/>
    <property type="molecule type" value="Genomic_DNA"/>
</dbReference>
<dbReference type="CDD" id="cd00338">
    <property type="entry name" value="Ser_Recombinase"/>
    <property type="match status" value="1"/>
</dbReference>
<dbReference type="Pfam" id="PF07508">
    <property type="entry name" value="Recombinase"/>
    <property type="match status" value="1"/>
</dbReference>
<keyword evidence="7" id="KW-1185">Reference proteome</keyword>
<dbReference type="Pfam" id="PF00239">
    <property type="entry name" value="Resolvase"/>
    <property type="match status" value="1"/>
</dbReference>
<evidence type="ECO:0000313" key="7">
    <source>
        <dbReference type="Proteomes" id="UP000830167"/>
    </source>
</evidence>
<organism evidence="3 7">
    <name type="scientific">Fodinisporobacter ferrooxydans</name>
    <dbReference type="NCBI Taxonomy" id="2901836"/>
    <lineage>
        <taxon>Bacteria</taxon>
        <taxon>Bacillati</taxon>
        <taxon>Bacillota</taxon>
        <taxon>Bacilli</taxon>
        <taxon>Bacillales</taxon>
        <taxon>Alicyclobacillaceae</taxon>
        <taxon>Fodinisporobacter</taxon>
    </lineage>
</organism>
<evidence type="ECO:0000313" key="3">
    <source>
        <dbReference type="EMBL" id="UOF89848.1"/>
    </source>
</evidence>
<dbReference type="Pfam" id="PF13408">
    <property type="entry name" value="Zn_ribbon_recom"/>
    <property type="match status" value="1"/>
</dbReference>
<dbReference type="PANTHER" id="PTHR30461">
    <property type="entry name" value="DNA-INVERTASE FROM LAMBDOID PROPHAGE"/>
    <property type="match status" value="1"/>
</dbReference>
<dbReference type="Gene3D" id="3.90.1750.20">
    <property type="entry name" value="Putative Large Serine Recombinase, Chain B, Domain 2"/>
    <property type="match status" value="1"/>
</dbReference>
<dbReference type="SMART" id="SM00857">
    <property type="entry name" value="Resolvase"/>
    <property type="match status" value="1"/>
</dbReference>
<dbReference type="InterPro" id="IPR006119">
    <property type="entry name" value="Resolv_N"/>
</dbReference>
<dbReference type="PANTHER" id="PTHR30461:SF23">
    <property type="entry name" value="DNA RECOMBINASE-RELATED"/>
    <property type="match status" value="1"/>
</dbReference>
<dbReference type="InterPro" id="IPR025827">
    <property type="entry name" value="Zn_ribbon_recom_dom"/>
</dbReference>
<dbReference type="Gene3D" id="3.40.50.1390">
    <property type="entry name" value="Resolvase, N-terminal catalytic domain"/>
    <property type="match status" value="1"/>
</dbReference>
<dbReference type="InterPro" id="IPR036162">
    <property type="entry name" value="Resolvase-like_N_sf"/>
</dbReference>